<dbReference type="EMBL" id="QYYA01000003">
    <property type="protein sequence ID" value="RJG17220.1"/>
    <property type="molecule type" value="Genomic_DNA"/>
</dbReference>
<keyword evidence="2" id="KW-1185">Reference proteome</keyword>
<dbReference type="RefSeq" id="WP_119918095.1">
    <property type="nucleotide sequence ID" value="NZ_CAXGPP010000002.1"/>
</dbReference>
<dbReference type="Proteomes" id="UP000283734">
    <property type="component" value="Unassembled WGS sequence"/>
</dbReference>
<dbReference type="PANTHER" id="PTHR20974">
    <property type="entry name" value="UPF0585 PROTEIN CG18661"/>
    <property type="match status" value="1"/>
</dbReference>
<dbReference type="SUPFAM" id="SSF53335">
    <property type="entry name" value="S-adenosyl-L-methionine-dependent methyltransferases"/>
    <property type="match status" value="1"/>
</dbReference>
<dbReference type="Pfam" id="PF06080">
    <property type="entry name" value="DUF938"/>
    <property type="match status" value="1"/>
</dbReference>
<organism evidence="1 2">
    <name type="scientific">Alcanivorax profundi</name>
    <dbReference type="NCBI Taxonomy" id="2338368"/>
    <lineage>
        <taxon>Bacteria</taxon>
        <taxon>Pseudomonadati</taxon>
        <taxon>Pseudomonadota</taxon>
        <taxon>Gammaproteobacteria</taxon>
        <taxon>Oceanospirillales</taxon>
        <taxon>Alcanivoracaceae</taxon>
        <taxon>Alcanivorax</taxon>
    </lineage>
</organism>
<gene>
    <name evidence="1" type="ORF">D4A39_10825</name>
</gene>
<dbReference type="InterPro" id="IPR029063">
    <property type="entry name" value="SAM-dependent_MTases_sf"/>
</dbReference>
<protein>
    <submittedName>
        <fullName evidence="1">DUF938 domain-containing protein</fullName>
    </submittedName>
</protein>
<dbReference type="AlphaFoldDB" id="A0A418XWM1"/>
<dbReference type="PANTHER" id="PTHR20974:SF0">
    <property type="entry name" value="UPF0585 PROTEIN CG18661"/>
    <property type="match status" value="1"/>
</dbReference>
<reference evidence="1 2" key="1">
    <citation type="submission" date="2018-09" db="EMBL/GenBank/DDBJ databases">
        <title>Alcanivorax profundi sp. nov., isolated from 1000 m-depth seawater of the Mariana Trench.</title>
        <authorList>
            <person name="Liu J."/>
        </authorList>
    </citation>
    <scope>NUCLEOTIDE SEQUENCE [LARGE SCALE GENOMIC DNA]</scope>
    <source>
        <strain evidence="1 2">MTEO17</strain>
    </source>
</reference>
<sequence>MSERPFSQACENNKGPILAVLQQHCQAPGALLEIGSGTGQHAAWLSAQLPHLQWQASDVADNLSGIRLWQQEPANRSLPALELDVSGDWPAGPYRYLFTANTFHIMSAEQVSRCIKQGCERLEAGGAFLVYGPFNYDGRYTSESNARFDAWLKAAGSHRGIRDQEWVVEAFSRHGATLRADHAMPANNRILVFTR</sequence>
<evidence type="ECO:0000313" key="1">
    <source>
        <dbReference type="EMBL" id="RJG17220.1"/>
    </source>
</evidence>
<dbReference type="InterPro" id="IPR010342">
    <property type="entry name" value="DUF938"/>
</dbReference>
<evidence type="ECO:0000313" key="2">
    <source>
        <dbReference type="Proteomes" id="UP000283734"/>
    </source>
</evidence>
<comment type="caution">
    <text evidence="1">The sequence shown here is derived from an EMBL/GenBank/DDBJ whole genome shotgun (WGS) entry which is preliminary data.</text>
</comment>
<name>A0A418XWM1_9GAMM</name>
<dbReference type="OrthoDB" id="5563826at2"/>
<dbReference type="Gene3D" id="3.40.50.150">
    <property type="entry name" value="Vaccinia Virus protein VP39"/>
    <property type="match status" value="1"/>
</dbReference>
<accession>A0A418XWM1</accession>
<proteinExistence type="predicted"/>